<comment type="similarity">
    <text evidence="7">Belongs to the binding-protein-dependent transport system permease family.</text>
</comment>
<proteinExistence type="inferred from homology"/>
<evidence type="ECO:0000256" key="5">
    <source>
        <dbReference type="ARBA" id="ARBA00022989"/>
    </source>
</evidence>
<keyword evidence="11" id="KW-1185">Reference proteome</keyword>
<evidence type="ECO:0000259" key="9">
    <source>
        <dbReference type="PROSITE" id="PS50928"/>
    </source>
</evidence>
<evidence type="ECO:0000256" key="6">
    <source>
        <dbReference type="ARBA" id="ARBA00023136"/>
    </source>
</evidence>
<keyword evidence="3" id="KW-1003">Cell membrane</keyword>
<evidence type="ECO:0000256" key="7">
    <source>
        <dbReference type="RuleBase" id="RU363032"/>
    </source>
</evidence>
<comment type="caution">
    <text evidence="10">The sequence shown here is derived from an EMBL/GenBank/DDBJ whole genome shotgun (WGS) entry which is preliminary data.</text>
</comment>
<dbReference type="Proteomes" id="UP000732378">
    <property type="component" value="Unassembled WGS sequence"/>
</dbReference>
<evidence type="ECO:0000313" key="10">
    <source>
        <dbReference type="EMBL" id="MBM7507969.1"/>
    </source>
</evidence>
<dbReference type="EMBL" id="JAFBBZ010000001">
    <property type="protein sequence ID" value="MBM7507969.1"/>
    <property type="molecule type" value="Genomic_DNA"/>
</dbReference>
<dbReference type="InterPro" id="IPR035906">
    <property type="entry name" value="MetI-like_sf"/>
</dbReference>
<dbReference type="SUPFAM" id="SSF161098">
    <property type="entry name" value="MetI-like"/>
    <property type="match status" value="1"/>
</dbReference>
<name>A0ABS2M9W1_9ACTN</name>
<dbReference type="InterPro" id="IPR000515">
    <property type="entry name" value="MetI-like"/>
</dbReference>
<evidence type="ECO:0000256" key="4">
    <source>
        <dbReference type="ARBA" id="ARBA00022692"/>
    </source>
</evidence>
<feature type="transmembrane region" description="Helical" evidence="7">
    <location>
        <begin position="246"/>
        <end position="267"/>
    </location>
</feature>
<dbReference type="InterPro" id="IPR051393">
    <property type="entry name" value="ABC_transporter_permease"/>
</dbReference>
<dbReference type="PANTHER" id="PTHR30193:SF37">
    <property type="entry name" value="INNER MEMBRANE ABC TRANSPORTER PERMEASE PROTEIN YCJO"/>
    <property type="match status" value="1"/>
</dbReference>
<keyword evidence="2 7" id="KW-0813">Transport</keyword>
<sequence>MSLGSSTATAGARATARGPAAAGLPGASRVGRRRRARRSWGHLLYVLPALCVYGWFVLYPLLTSVQYSLYDWNGIGPATWVGLENYQRVLTDPDQLETILHALELIIFFTLVPVALGLLAASLMHGLPSGPFVTLSRTVLFVPQVIPLVAAGIMWDWVYSSDGIANRLLELVGLGDLARPWLADFTTALPAVGLIGSWVMLGLCTLLLLTGISKIDPSLYEAARIDGANRWREFVHVTLPGLRREIGVCVTVTMIAALASFDIIYVSTQGGPGRTTMVPGVEIYRLAFTEREIGQASAMAVILMALVLVMIVPVQRLTQREDT</sequence>
<accession>A0ABS2M9W1</accession>
<dbReference type="PANTHER" id="PTHR30193">
    <property type="entry name" value="ABC TRANSPORTER PERMEASE PROTEIN"/>
    <property type="match status" value="1"/>
</dbReference>
<evidence type="ECO:0000256" key="8">
    <source>
        <dbReference type="SAM" id="MobiDB-lite"/>
    </source>
</evidence>
<dbReference type="Gene3D" id="1.10.3720.10">
    <property type="entry name" value="MetI-like"/>
    <property type="match status" value="1"/>
</dbReference>
<gene>
    <name evidence="10" type="ORF">JOE61_001783</name>
</gene>
<organism evidence="10 11">
    <name type="scientific">Nocardioides salarius</name>
    <dbReference type="NCBI Taxonomy" id="374513"/>
    <lineage>
        <taxon>Bacteria</taxon>
        <taxon>Bacillati</taxon>
        <taxon>Actinomycetota</taxon>
        <taxon>Actinomycetes</taxon>
        <taxon>Propionibacteriales</taxon>
        <taxon>Nocardioidaceae</taxon>
        <taxon>Nocardioides</taxon>
    </lineage>
</organism>
<evidence type="ECO:0000256" key="1">
    <source>
        <dbReference type="ARBA" id="ARBA00004651"/>
    </source>
</evidence>
<evidence type="ECO:0000313" key="11">
    <source>
        <dbReference type="Proteomes" id="UP000732378"/>
    </source>
</evidence>
<dbReference type="PROSITE" id="PS50928">
    <property type="entry name" value="ABC_TM1"/>
    <property type="match status" value="1"/>
</dbReference>
<feature type="transmembrane region" description="Helical" evidence="7">
    <location>
        <begin position="42"/>
        <end position="62"/>
    </location>
</feature>
<evidence type="ECO:0000256" key="2">
    <source>
        <dbReference type="ARBA" id="ARBA00022448"/>
    </source>
</evidence>
<feature type="domain" description="ABC transmembrane type-1" evidence="9">
    <location>
        <begin position="99"/>
        <end position="314"/>
    </location>
</feature>
<evidence type="ECO:0000256" key="3">
    <source>
        <dbReference type="ARBA" id="ARBA00022475"/>
    </source>
</evidence>
<dbReference type="Pfam" id="PF00528">
    <property type="entry name" value="BPD_transp_1"/>
    <property type="match status" value="1"/>
</dbReference>
<dbReference type="CDD" id="cd06261">
    <property type="entry name" value="TM_PBP2"/>
    <property type="match status" value="1"/>
</dbReference>
<comment type="subcellular location">
    <subcellularLocation>
        <location evidence="1 7">Cell membrane</location>
        <topology evidence="1 7">Multi-pass membrane protein</topology>
    </subcellularLocation>
</comment>
<protein>
    <submittedName>
        <fullName evidence="10">Raffinose/stachyose/melibiose transport system permease protein</fullName>
    </submittedName>
</protein>
<feature type="transmembrane region" description="Helical" evidence="7">
    <location>
        <begin position="293"/>
        <end position="314"/>
    </location>
</feature>
<keyword evidence="6 7" id="KW-0472">Membrane</keyword>
<dbReference type="RefSeq" id="WP_204797190.1">
    <property type="nucleotide sequence ID" value="NZ_JACDTV010000010.1"/>
</dbReference>
<feature type="transmembrane region" description="Helical" evidence="7">
    <location>
        <begin position="139"/>
        <end position="159"/>
    </location>
</feature>
<keyword evidence="5 7" id="KW-1133">Transmembrane helix</keyword>
<feature type="region of interest" description="Disordered" evidence="8">
    <location>
        <begin position="1"/>
        <end position="26"/>
    </location>
</feature>
<feature type="transmembrane region" description="Helical" evidence="7">
    <location>
        <begin position="188"/>
        <end position="209"/>
    </location>
</feature>
<feature type="transmembrane region" description="Helical" evidence="7">
    <location>
        <begin position="105"/>
        <end position="127"/>
    </location>
</feature>
<keyword evidence="4 7" id="KW-0812">Transmembrane</keyword>
<reference evidence="10 11" key="1">
    <citation type="submission" date="2021-01" db="EMBL/GenBank/DDBJ databases">
        <title>Sequencing the genomes of 1000 actinobacteria strains.</title>
        <authorList>
            <person name="Klenk H.-P."/>
        </authorList>
    </citation>
    <scope>NUCLEOTIDE SEQUENCE [LARGE SCALE GENOMIC DNA]</scope>
    <source>
        <strain evidence="10 11">DSM 18239</strain>
    </source>
</reference>